<dbReference type="SUPFAM" id="SSF51412">
    <property type="entry name" value="Inosine monophosphate dehydrogenase (IMPDH)"/>
    <property type="match status" value="1"/>
</dbReference>
<dbReference type="Gene3D" id="3.20.20.70">
    <property type="entry name" value="Aldolase class I"/>
    <property type="match status" value="1"/>
</dbReference>
<keyword evidence="2" id="KW-0288">FMN</keyword>
<dbReference type="GO" id="GO:0018580">
    <property type="term" value="F:nitronate monooxygenase activity"/>
    <property type="evidence" value="ECO:0007669"/>
    <property type="project" value="InterPro"/>
</dbReference>
<dbReference type="eggNOG" id="ENOG502RHJM">
    <property type="taxonomic scope" value="Eukaryota"/>
</dbReference>
<accession>A0A0W0G1H7</accession>
<evidence type="ECO:0000256" key="2">
    <source>
        <dbReference type="ARBA" id="ARBA00022643"/>
    </source>
</evidence>
<dbReference type="Pfam" id="PF03060">
    <property type="entry name" value="NMO"/>
    <property type="match status" value="2"/>
</dbReference>
<dbReference type="AlphaFoldDB" id="A0A0W0G1H7"/>
<dbReference type="PANTHER" id="PTHR32332">
    <property type="entry name" value="2-NITROPROPANE DIOXYGENASE"/>
    <property type="match status" value="1"/>
</dbReference>
<evidence type="ECO:0008006" key="6">
    <source>
        <dbReference type="Google" id="ProtNLM"/>
    </source>
</evidence>
<proteinExistence type="predicted"/>
<dbReference type="EMBL" id="LATX01001335">
    <property type="protein sequence ID" value="KTB42422.1"/>
    <property type="molecule type" value="Genomic_DNA"/>
</dbReference>
<dbReference type="InterPro" id="IPR013785">
    <property type="entry name" value="Aldolase_TIM"/>
</dbReference>
<reference evidence="4 5" key="1">
    <citation type="submission" date="2015-12" db="EMBL/GenBank/DDBJ databases">
        <title>Draft genome sequence of Moniliophthora roreri, the causal agent of frosty pod rot of cacao.</title>
        <authorList>
            <person name="Aime M.C."/>
            <person name="Diaz-Valderrama J.R."/>
            <person name="Kijpornyongpan T."/>
            <person name="Phillips-Mora W."/>
        </authorList>
    </citation>
    <scope>NUCLEOTIDE SEQUENCE [LARGE SCALE GENOMIC DNA]</scope>
    <source>
        <strain evidence="4 5">MCA 2952</strain>
    </source>
</reference>
<sequence>MPTNTINTPLTKLLNVQIPIILAPMAFAASADLASAVTKAGAFGFIPASFHSSAELKQELNKARKILSTAQDEPVPVGIGFIGWILDKTEVSDDPRLEAVLEEKPVALWFAFGDDLGKYIKRVRVYDSKREHKTVVFVIVSTVEDALKAANEWGADVLVAQGIEAGGHGHADAPPLLTVLEALNRAIPPGSGPLIVAAGGISTGSQIAALLTAGASGVALGTRFLFTNECIYSPPQKDALINAGLVDSTVRTLAFDEVGRTMGWPAKHDGRALNNDIMKDARDGLGLEERLKKFDEGKMKGETERLIVWAGVGVGLSDSIKPAEDVVRELQIESIGALRRASGLLVAQ</sequence>
<dbReference type="PANTHER" id="PTHR32332:SF31">
    <property type="entry name" value="2-NITROPROPANE DIOXYGENASE FAMILY, PUTATIVE (AFU_ORTHOLOGUE AFUA_2G09850)-RELATED"/>
    <property type="match status" value="1"/>
</dbReference>
<organism evidence="4 5">
    <name type="scientific">Moniliophthora roreri</name>
    <name type="common">Frosty pod rot fungus</name>
    <name type="synonym">Monilia roreri</name>
    <dbReference type="NCBI Taxonomy" id="221103"/>
    <lineage>
        <taxon>Eukaryota</taxon>
        <taxon>Fungi</taxon>
        <taxon>Dikarya</taxon>
        <taxon>Basidiomycota</taxon>
        <taxon>Agaricomycotina</taxon>
        <taxon>Agaricomycetes</taxon>
        <taxon>Agaricomycetidae</taxon>
        <taxon>Agaricales</taxon>
        <taxon>Marasmiineae</taxon>
        <taxon>Marasmiaceae</taxon>
        <taxon>Moniliophthora</taxon>
    </lineage>
</organism>
<keyword evidence="1" id="KW-0285">Flavoprotein</keyword>
<protein>
    <recommendedName>
        <fullName evidence="6">2-nitropropane dioxygenase</fullName>
    </recommendedName>
</protein>
<name>A0A0W0G1H7_MONRR</name>
<dbReference type="InterPro" id="IPR004136">
    <property type="entry name" value="NMO"/>
</dbReference>
<evidence type="ECO:0000313" key="4">
    <source>
        <dbReference type="EMBL" id="KTB42422.1"/>
    </source>
</evidence>
<dbReference type="CDD" id="cd04730">
    <property type="entry name" value="NPD_like"/>
    <property type="match status" value="1"/>
</dbReference>
<evidence type="ECO:0000313" key="5">
    <source>
        <dbReference type="Proteomes" id="UP000054988"/>
    </source>
</evidence>
<dbReference type="Proteomes" id="UP000054988">
    <property type="component" value="Unassembled WGS sequence"/>
</dbReference>
<keyword evidence="3" id="KW-0560">Oxidoreductase</keyword>
<comment type="caution">
    <text evidence="4">The sequence shown here is derived from an EMBL/GenBank/DDBJ whole genome shotgun (WGS) entry which is preliminary data.</text>
</comment>
<evidence type="ECO:0000256" key="3">
    <source>
        <dbReference type="ARBA" id="ARBA00023002"/>
    </source>
</evidence>
<evidence type="ECO:0000256" key="1">
    <source>
        <dbReference type="ARBA" id="ARBA00022630"/>
    </source>
</evidence>
<gene>
    <name evidence="4" type="ORF">WG66_4997</name>
</gene>